<feature type="compositionally biased region" description="Pro residues" evidence="1">
    <location>
        <begin position="310"/>
        <end position="322"/>
    </location>
</feature>
<gene>
    <name evidence="2" type="ORF">B0H67DRAFT_592885</name>
</gene>
<feature type="compositionally biased region" description="Low complexity" evidence="1">
    <location>
        <begin position="154"/>
        <end position="181"/>
    </location>
</feature>
<dbReference type="AlphaFoldDB" id="A0AA39ZWL1"/>
<dbReference type="Pfam" id="PF11905">
    <property type="entry name" value="DUF3425"/>
    <property type="match status" value="1"/>
</dbReference>
<name>A0AA39ZWL1_9PEZI</name>
<feature type="compositionally biased region" description="Polar residues" evidence="1">
    <location>
        <begin position="1"/>
        <end position="17"/>
    </location>
</feature>
<keyword evidence="3" id="KW-1185">Reference proteome</keyword>
<comment type="caution">
    <text evidence="2">The sequence shown here is derived from an EMBL/GenBank/DDBJ whole genome shotgun (WGS) entry which is preliminary data.</text>
</comment>
<feature type="region of interest" description="Disordered" evidence="1">
    <location>
        <begin position="303"/>
        <end position="326"/>
    </location>
</feature>
<dbReference type="PANTHER" id="PTHR37012:SF2">
    <property type="entry name" value="BZIP DOMAIN-CONTAINING PROTEIN-RELATED"/>
    <property type="match status" value="1"/>
</dbReference>
<dbReference type="EMBL" id="JAUKUA010000007">
    <property type="protein sequence ID" value="KAK0704993.1"/>
    <property type="molecule type" value="Genomic_DNA"/>
</dbReference>
<dbReference type="InterPro" id="IPR021833">
    <property type="entry name" value="DUF3425"/>
</dbReference>
<protein>
    <recommendedName>
        <fullName evidence="4">BZIP transcription factor</fullName>
    </recommendedName>
</protein>
<organism evidence="2 3">
    <name type="scientific">Lasiosphaeris hirsuta</name>
    <dbReference type="NCBI Taxonomy" id="260670"/>
    <lineage>
        <taxon>Eukaryota</taxon>
        <taxon>Fungi</taxon>
        <taxon>Dikarya</taxon>
        <taxon>Ascomycota</taxon>
        <taxon>Pezizomycotina</taxon>
        <taxon>Sordariomycetes</taxon>
        <taxon>Sordariomycetidae</taxon>
        <taxon>Sordariales</taxon>
        <taxon>Lasiosphaeriaceae</taxon>
        <taxon>Lasiosphaeris</taxon>
    </lineage>
</organism>
<evidence type="ECO:0000313" key="2">
    <source>
        <dbReference type="EMBL" id="KAK0704993.1"/>
    </source>
</evidence>
<evidence type="ECO:0000256" key="1">
    <source>
        <dbReference type="SAM" id="MobiDB-lite"/>
    </source>
</evidence>
<evidence type="ECO:0008006" key="4">
    <source>
        <dbReference type="Google" id="ProtNLM"/>
    </source>
</evidence>
<sequence length="555" mass="61349">MVATSPADSQHSMSFASPGSGHANPPPPGDAGAGSESPGPDDPPGGKKRKTRPGSRGVANLTPDQLAKKRANDREAQRAIRERQRLRNELYEREIRELKSQQPYQELQAAIQQKAAVEAEMAEIKQCLASIITLIEPILGRPAADSPAVNHPASQHQPQQQPSQPLLHTESTPTSAASPASVGTYGRWYSDHSPVVSSVTVDAQSQDSPPTGLFNQQRHDLIHGLELSPERLNLSFVLDPTHKVAKIQNGLNGAQDSPIYSHVPMKHDWTSTKAAPRHSPPPLLLPHCPFGGQPAVPMPLLPPRSDFVPAQPPPQPPPPPFGPNTEISAAPFKNSAPTCPLDSILLDFLAERRQRTAEGLSAQEIVGPRYPSVSSLLNPSISRYSHPLSKVFTDILARFPDLSTLPERVAVLYIMFLIMRWQISPTEENYTRLPPWVRACPLQLTRPHPAWIDHVPFPRMRERLIGGHGPAEFPFENFFIPFTTTLRLNWPYEDVDALLQSPVGDEIMINPVFERHLRRLENWTLGDAFHDAYPMLEGTYNLRSEREGGVVKLAL</sequence>
<dbReference type="Proteomes" id="UP001172102">
    <property type="component" value="Unassembled WGS sequence"/>
</dbReference>
<reference evidence="2" key="1">
    <citation type="submission" date="2023-06" db="EMBL/GenBank/DDBJ databases">
        <title>Genome-scale phylogeny and comparative genomics of the fungal order Sordariales.</title>
        <authorList>
            <consortium name="Lawrence Berkeley National Laboratory"/>
            <person name="Hensen N."/>
            <person name="Bonometti L."/>
            <person name="Westerberg I."/>
            <person name="Brannstrom I.O."/>
            <person name="Guillou S."/>
            <person name="Cros-Aarteil S."/>
            <person name="Calhoun S."/>
            <person name="Haridas S."/>
            <person name="Kuo A."/>
            <person name="Mondo S."/>
            <person name="Pangilinan J."/>
            <person name="Riley R."/>
            <person name="Labutti K."/>
            <person name="Andreopoulos B."/>
            <person name="Lipzen A."/>
            <person name="Chen C."/>
            <person name="Yanf M."/>
            <person name="Daum C."/>
            <person name="Ng V."/>
            <person name="Clum A."/>
            <person name="Steindorff A."/>
            <person name="Ohm R."/>
            <person name="Martin F."/>
            <person name="Silar P."/>
            <person name="Natvig D."/>
            <person name="Lalanne C."/>
            <person name="Gautier V."/>
            <person name="Ament-Velasquez S.L."/>
            <person name="Kruys A."/>
            <person name="Hutchinson M.I."/>
            <person name="Powell A.J."/>
            <person name="Barry K."/>
            <person name="Miller A.N."/>
            <person name="Grigoriev I.V."/>
            <person name="Debuchy R."/>
            <person name="Gladieux P."/>
            <person name="Thoren M.H."/>
            <person name="Johannesson H."/>
        </authorList>
    </citation>
    <scope>NUCLEOTIDE SEQUENCE</scope>
    <source>
        <strain evidence="2">SMH4607-1</strain>
    </source>
</reference>
<feature type="region of interest" description="Disordered" evidence="1">
    <location>
        <begin position="1"/>
        <end position="79"/>
    </location>
</feature>
<accession>A0AA39ZWL1</accession>
<feature type="compositionally biased region" description="Basic and acidic residues" evidence="1">
    <location>
        <begin position="66"/>
        <end position="79"/>
    </location>
</feature>
<evidence type="ECO:0000313" key="3">
    <source>
        <dbReference type="Proteomes" id="UP001172102"/>
    </source>
</evidence>
<dbReference type="CDD" id="cd14688">
    <property type="entry name" value="bZIP_YAP"/>
    <property type="match status" value="1"/>
</dbReference>
<dbReference type="PANTHER" id="PTHR37012">
    <property type="entry name" value="B-ZIP TRANSCRIPTION FACTOR (EUROFUNG)-RELATED"/>
    <property type="match status" value="1"/>
</dbReference>
<proteinExistence type="predicted"/>
<feature type="region of interest" description="Disordered" evidence="1">
    <location>
        <begin position="143"/>
        <end position="183"/>
    </location>
</feature>